<reference evidence="1 2" key="1">
    <citation type="submission" date="2018-06" db="EMBL/GenBank/DDBJ databases">
        <authorList>
            <consortium name="Pathogen Informatics"/>
            <person name="Doyle S."/>
        </authorList>
    </citation>
    <scope>NUCLEOTIDE SEQUENCE [LARGE SCALE GENOMIC DNA]</scope>
    <source>
        <strain evidence="1 2">NCTC7878</strain>
    </source>
</reference>
<organism evidence="1 2">
    <name type="scientific">Staphylococcus aureus</name>
    <dbReference type="NCBI Taxonomy" id="1280"/>
    <lineage>
        <taxon>Bacteria</taxon>
        <taxon>Bacillati</taxon>
        <taxon>Bacillota</taxon>
        <taxon>Bacilli</taxon>
        <taxon>Bacillales</taxon>
        <taxon>Staphylococcaceae</taxon>
        <taxon>Staphylococcus</taxon>
    </lineage>
</organism>
<gene>
    <name evidence="1" type="ORF">NCTC7878_00953</name>
</gene>
<dbReference type="Proteomes" id="UP000249913">
    <property type="component" value="Unassembled WGS sequence"/>
</dbReference>
<proteinExistence type="predicted"/>
<dbReference type="SUPFAM" id="SSF101874">
    <property type="entry name" value="YceI-like"/>
    <property type="match status" value="1"/>
</dbReference>
<accession>A0A2X2M6Y1</accession>
<protein>
    <submittedName>
        <fullName evidence="1">YceI-like domain-containing protein</fullName>
    </submittedName>
</protein>
<dbReference type="InterPro" id="IPR036761">
    <property type="entry name" value="TTHA0802/YceI-like_sf"/>
</dbReference>
<evidence type="ECO:0000313" key="2">
    <source>
        <dbReference type="Proteomes" id="UP000249913"/>
    </source>
</evidence>
<evidence type="ECO:0000313" key="1">
    <source>
        <dbReference type="EMBL" id="SPZ97570.1"/>
    </source>
</evidence>
<name>A0A2X2M6Y1_STAAU</name>
<dbReference type="EMBL" id="UAUX01000005">
    <property type="protein sequence ID" value="SPZ97570.1"/>
    <property type="molecule type" value="Genomic_DNA"/>
</dbReference>
<sequence length="51" mass="5496">MDGSQVTGIIVTGIINREKYGINFNQTLETGGVMLGKDVKFEASAEFSISE</sequence>
<dbReference type="AlphaFoldDB" id="A0A2X2M6Y1"/>